<dbReference type="OrthoDB" id="5340910at2759"/>
<dbReference type="Pfam" id="PF14604">
    <property type="entry name" value="SH3_9"/>
    <property type="match status" value="1"/>
</dbReference>
<feature type="compositionally biased region" description="Low complexity" evidence="2">
    <location>
        <begin position="96"/>
        <end position="109"/>
    </location>
</feature>
<feature type="compositionally biased region" description="Pro residues" evidence="2">
    <location>
        <begin position="55"/>
        <end position="73"/>
    </location>
</feature>
<evidence type="ECO:0000256" key="1">
    <source>
        <dbReference type="ARBA" id="ARBA00022443"/>
    </source>
</evidence>
<dbReference type="InterPro" id="IPR001452">
    <property type="entry name" value="SH3_domain"/>
</dbReference>
<gene>
    <name evidence="4" type="ORF">HYPSUDRAFT_35486</name>
</gene>
<sequence length="236" mass="25201">MLLPTLPKATAEKNRASQRGKPSWITTRADEFVGSPPPSYDIASDAQYGFTIPVPSQPPPELSRATPTPPTPPATQKEHRDRPSLREKAAGLQSLVVPTPEEVAPVESPARSESFAPKDLVLPPPEPAASPSGSEPASGSSSVKTFATEARGPRLMTVVAPYVPTLTDELRVSVGDTVRLMLEYQDGWGFVQFVGKGDAPKGVVPMICLQERRRMVPTVHKASNGSVGSVNGSSWR</sequence>
<dbReference type="SUPFAM" id="SSF50044">
    <property type="entry name" value="SH3-domain"/>
    <property type="match status" value="1"/>
</dbReference>
<evidence type="ECO:0000259" key="3">
    <source>
        <dbReference type="Pfam" id="PF14604"/>
    </source>
</evidence>
<feature type="domain" description="SH3" evidence="3">
    <location>
        <begin position="158"/>
        <end position="210"/>
    </location>
</feature>
<reference evidence="5" key="1">
    <citation type="submission" date="2014-04" db="EMBL/GenBank/DDBJ databases">
        <title>Evolutionary Origins and Diversification of the Mycorrhizal Mutualists.</title>
        <authorList>
            <consortium name="DOE Joint Genome Institute"/>
            <consortium name="Mycorrhizal Genomics Consortium"/>
            <person name="Kohler A."/>
            <person name="Kuo A."/>
            <person name="Nagy L.G."/>
            <person name="Floudas D."/>
            <person name="Copeland A."/>
            <person name="Barry K.W."/>
            <person name="Cichocki N."/>
            <person name="Veneault-Fourrey C."/>
            <person name="LaButti K."/>
            <person name="Lindquist E.A."/>
            <person name="Lipzen A."/>
            <person name="Lundell T."/>
            <person name="Morin E."/>
            <person name="Murat C."/>
            <person name="Riley R."/>
            <person name="Ohm R."/>
            <person name="Sun H."/>
            <person name="Tunlid A."/>
            <person name="Henrissat B."/>
            <person name="Grigoriev I.V."/>
            <person name="Hibbett D.S."/>
            <person name="Martin F."/>
        </authorList>
    </citation>
    <scope>NUCLEOTIDE SEQUENCE [LARGE SCALE GENOMIC DNA]</scope>
    <source>
        <strain evidence="5">FD-334 SS-4</strain>
    </source>
</reference>
<dbReference type="InterPro" id="IPR036028">
    <property type="entry name" value="SH3-like_dom_sf"/>
</dbReference>
<keyword evidence="5" id="KW-1185">Reference proteome</keyword>
<accession>A0A0D2MSK4</accession>
<dbReference type="STRING" id="945553.A0A0D2MSK4"/>
<feature type="compositionally biased region" description="Low complexity" evidence="2">
    <location>
        <begin position="129"/>
        <end position="142"/>
    </location>
</feature>
<evidence type="ECO:0000256" key="2">
    <source>
        <dbReference type="SAM" id="MobiDB-lite"/>
    </source>
</evidence>
<dbReference type="EMBL" id="KN817525">
    <property type="protein sequence ID" value="KJA26983.1"/>
    <property type="molecule type" value="Genomic_DNA"/>
</dbReference>
<feature type="region of interest" description="Disordered" evidence="2">
    <location>
        <begin position="1"/>
        <end position="145"/>
    </location>
</feature>
<feature type="compositionally biased region" description="Basic and acidic residues" evidence="2">
    <location>
        <begin position="76"/>
        <end position="89"/>
    </location>
</feature>
<organism evidence="4 5">
    <name type="scientific">Hypholoma sublateritium (strain FD-334 SS-4)</name>
    <dbReference type="NCBI Taxonomy" id="945553"/>
    <lineage>
        <taxon>Eukaryota</taxon>
        <taxon>Fungi</taxon>
        <taxon>Dikarya</taxon>
        <taxon>Basidiomycota</taxon>
        <taxon>Agaricomycotina</taxon>
        <taxon>Agaricomycetes</taxon>
        <taxon>Agaricomycetidae</taxon>
        <taxon>Agaricales</taxon>
        <taxon>Agaricineae</taxon>
        <taxon>Strophariaceae</taxon>
        <taxon>Hypholoma</taxon>
    </lineage>
</organism>
<dbReference type="AlphaFoldDB" id="A0A0D2MSK4"/>
<dbReference type="Proteomes" id="UP000054270">
    <property type="component" value="Unassembled WGS sequence"/>
</dbReference>
<protein>
    <recommendedName>
        <fullName evidence="3">SH3 domain-containing protein</fullName>
    </recommendedName>
</protein>
<dbReference type="OMA" id="MICLQER"/>
<evidence type="ECO:0000313" key="4">
    <source>
        <dbReference type="EMBL" id="KJA26983.1"/>
    </source>
</evidence>
<dbReference type="Gene3D" id="2.30.30.40">
    <property type="entry name" value="SH3 Domains"/>
    <property type="match status" value="1"/>
</dbReference>
<name>A0A0D2MSK4_HYPSF</name>
<keyword evidence="1" id="KW-0728">SH3 domain</keyword>
<proteinExistence type="predicted"/>
<evidence type="ECO:0000313" key="5">
    <source>
        <dbReference type="Proteomes" id="UP000054270"/>
    </source>
</evidence>